<gene>
    <name evidence="6" type="ORF">M91_20614</name>
</gene>
<organism evidence="6 7">
    <name type="scientific">Bos mutus</name>
    <name type="common">wild yak</name>
    <dbReference type="NCBI Taxonomy" id="72004"/>
    <lineage>
        <taxon>Eukaryota</taxon>
        <taxon>Metazoa</taxon>
        <taxon>Chordata</taxon>
        <taxon>Craniata</taxon>
        <taxon>Vertebrata</taxon>
        <taxon>Euteleostomi</taxon>
        <taxon>Mammalia</taxon>
        <taxon>Eutheria</taxon>
        <taxon>Laurasiatheria</taxon>
        <taxon>Artiodactyla</taxon>
        <taxon>Ruminantia</taxon>
        <taxon>Pecora</taxon>
        <taxon>Bovidae</taxon>
        <taxon>Bovinae</taxon>
        <taxon>Bos</taxon>
    </lineage>
</organism>
<feature type="compositionally biased region" description="Polar residues" evidence="4">
    <location>
        <begin position="432"/>
        <end position="442"/>
    </location>
</feature>
<dbReference type="EC" id="3.1.3.48" evidence="1"/>
<sequence length="635" mass="70016">MSPREEGLAAKYQEKVQNSSLHREGIVSRSGVLTRLQFLLVKLLKKGPRVPNNAKEETTTGTYPKNGCPPRIMSGAKRNAILIKTNKQNNEIVKNATDEINRMLCQRITETVTPLEPHLPRPPRLRSGHCFRQLDNVFIENQFSPLSPGARGALSFQAATSIAAVENDTSSPLPGDLAAQCDRIINILALLALLLKPVLVTDTAFFAALSASSPLPIVAHLQGAGLLKDTRTLPHDIYRLRLNTTGKSDFDFPKQLLRDYSSFTNLAAGHYHSPFIDTAHTLLIGRKAQGTEQSFVGRHCFTQEVSLAKDKAHIGVHGPSLIISPPAALAENGVIIQQAAPGFPSGRRPSPGFHSLAFQWRLAPQPASRGRDLAPVGSPAQVKAIWEAETCHVTASLPNKGQEHKSKCESATMEDSPLYASNRREERALPANQRSARLSSRASFKGLLRTNERLEAKPGRPGADSMQTSEFDSSDEEPVEDEQTPIQISWLPLSRVNCSQFLGLCALPGCKFKDVRRNIQKDTEELKSYGIQDIFVFCTRGELSKYRVPNLLDLYHQYGIITHHHPIPDGGTPDITSCCEIMEELEICLKNNRKTLIQTHIHSSVCVYTTVTDGLDELSAPKWNQYTLLEKSGSV</sequence>
<dbReference type="SUPFAM" id="SSF52799">
    <property type="entry name" value="(Phosphotyrosine protein) phosphatases II"/>
    <property type="match status" value="1"/>
</dbReference>
<protein>
    <recommendedName>
        <fullName evidence="1">protein-tyrosine-phosphatase</fullName>
        <ecNumber evidence="1">3.1.3.48</ecNumber>
    </recommendedName>
</protein>
<evidence type="ECO:0000313" key="6">
    <source>
        <dbReference type="EMBL" id="ELR51907.1"/>
    </source>
</evidence>
<accession>L8I9M4</accession>
<reference evidence="6 7" key="1">
    <citation type="journal article" date="2012" name="Nat. Genet.">
        <title>The yak genome and adaptation to life at high altitude.</title>
        <authorList>
            <person name="Qiu Q."/>
            <person name="Zhang G."/>
            <person name="Ma T."/>
            <person name="Qian W."/>
            <person name="Wang J."/>
            <person name="Ye Z."/>
            <person name="Cao C."/>
            <person name="Hu Q."/>
            <person name="Kim J."/>
            <person name="Larkin D.M."/>
            <person name="Auvil L."/>
            <person name="Capitanu B."/>
            <person name="Ma J."/>
            <person name="Lewin H.A."/>
            <person name="Qian X."/>
            <person name="Lang Y."/>
            <person name="Zhou R."/>
            <person name="Wang L."/>
            <person name="Wang K."/>
            <person name="Xia J."/>
            <person name="Liao S."/>
            <person name="Pan S."/>
            <person name="Lu X."/>
            <person name="Hou H."/>
            <person name="Wang Y."/>
            <person name="Zang X."/>
            <person name="Yin Y."/>
            <person name="Ma H."/>
            <person name="Zhang J."/>
            <person name="Wang Z."/>
            <person name="Zhang Y."/>
            <person name="Zhang D."/>
            <person name="Yonezawa T."/>
            <person name="Hasegawa M."/>
            <person name="Zhong Y."/>
            <person name="Liu W."/>
            <person name="Zhang Y."/>
            <person name="Huang Z."/>
            <person name="Zhang S."/>
            <person name="Long R."/>
            <person name="Yang H."/>
            <person name="Wang J."/>
            <person name="Lenstra J.A."/>
            <person name="Cooper D.N."/>
            <person name="Wu Y."/>
            <person name="Wang J."/>
            <person name="Shi P."/>
            <person name="Wang J."/>
            <person name="Liu J."/>
        </authorList>
    </citation>
    <scope>NUCLEOTIDE SEQUENCE [LARGE SCALE GENOMIC DNA]</scope>
    <source>
        <strain evidence="7">yakQH1</strain>
    </source>
</reference>
<dbReference type="Gene3D" id="3.90.190.10">
    <property type="entry name" value="Protein tyrosine phosphatase superfamily"/>
    <property type="match status" value="1"/>
</dbReference>
<dbReference type="Pfam" id="PF05706">
    <property type="entry name" value="CDKN3"/>
    <property type="match status" value="1"/>
</dbReference>
<name>L8I9M4_9CETA</name>
<dbReference type="GO" id="GO:0004725">
    <property type="term" value="F:protein tyrosine phosphatase activity"/>
    <property type="evidence" value="ECO:0007669"/>
    <property type="project" value="UniProtKB-EC"/>
</dbReference>
<dbReference type="STRING" id="72004.ENSBMUP00000019037"/>
<evidence type="ECO:0000256" key="2">
    <source>
        <dbReference type="ARBA" id="ARBA00022801"/>
    </source>
</evidence>
<dbReference type="AlphaFoldDB" id="L8I9M4"/>
<feature type="domain" description="CDKN3" evidence="5">
    <location>
        <begin position="464"/>
        <end position="600"/>
    </location>
</feature>
<dbReference type="CDD" id="cd14505">
    <property type="entry name" value="CDKN3-like"/>
    <property type="match status" value="1"/>
</dbReference>
<feature type="region of interest" description="Disordered" evidence="4">
    <location>
        <begin position="397"/>
        <end position="481"/>
    </location>
</feature>
<evidence type="ECO:0000256" key="3">
    <source>
        <dbReference type="ARBA" id="ARBA00022912"/>
    </source>
</evidence>
<feature type="region of interest" description="Disordered" evidence="4">
    <location>
        <begin position="50"/>
        <end position="70"/>
    </location>
</feature>
<evidence type="ECO:0000256" key="4">
    <source>
        <dbReference type="SAM" id="MobiDB-lite"/>
    </source>
</evidence>
<feature type="compositionally biased region" description="Acidic residues" evidence="4">
    <location>
        <begin position="472"/>
        <end position="481"/>
    </location>
</feature>
<keyword evidence="3" id="KW-0904">Protein phosphatase</keyword>
<evidence type="ECO:0000313" key="7">
    <source>
        <dbReference type="Proteomes" id="UP000011080"/>
    </source>
</evidence>
<evidence type="ECO:0000256" key="1">
    <source>
        <dbReference type="ARBA" id="ARBA00013064"/>
    </source>
</evidence>
<keyword evidence="2" id="KW-0378">Hydrolase</keyword>
<proteinExistence type="predicted"/>
<dbReference type="InterPro" id="IPR022778">
    <property type="entry name" value="CDKN3"/>
</dbReference>
<dbReference type="EMBL" id="JH881859">
    <property type="protein sequence ID" value="ELR51907.1"/>
    <property type="molecule type" value="Genomic_DNA"/>
</dbReference>
<dbReference type="Proteomes" id="UP000011080">
    <property type="component" value="Unassembled WGS sequence"/>
</dbReference>
<evidence type="ECO:0000259" key="5">
    <source>
        <dbReference type="Pfam" id="PF05706"/>
    </source>
</evidence>
<dbReference type="InterPro" id="IPR029021">
    <property type="entry name" value="Prot-tyrosine_phosphatase-like"/>
</dbReference>